<dbReference type="GO" id="GO:0016740">
    <property type="term" value="F:transferase activity"/>
    <property type="evidence" value="ECO:0007669"/>
    <property type="project" value="UniProtKB-KW"/>
</dbReference>
<dbReference type="STRING" id="101127.A0A1X2GIE6"/>
<name>A0A1X2GIE6_9FUNG</name>
<dbReference type="EMBL" id="MCGT01000013">
    <property type="protein sequence ID" value="ORX54490.1"/>
    <property type="molecule type" value="Genomic_DNA"/>
</dbReference>
<dbReference type="GO" id="GO:0006004">
    <property type="term" value="P:fucose metabolic process"/>
    <property type="evidence" value="ECO:0007669"/>
    <property type="project" value="UniProtKB-KW"/>
</dbReference>
<keyword evidence="6" id="KW-1185">Reference proteome</keyword>
<proteinExistence type="predicted"/>
<dbReference type="Proteomes" id="UP000242146">
    <property type="component" value="Unassembled WGS sequence"/>
</dbReference>
<dbReference type="Gene3D" id="3.40.50.11350">
    <property type="match status" value="1"/>
</dbReference>
<dbReference type="Pfam" id="PF10250">
    <property type="entry name" value="O-FucT"/>
    <property type="match status" value="1"/>
</dbReference>
<evidence type="ECO:0000313" key="6">
    <source>
        <dbReference type="Proteomes" id="UP000242146"/>
    </source>
</evidence>
<keyword evidence="1" id="KW-0808">Transferase</keyword>
<feature type="chain" id="PRO_5013208031" description="O-fucosyltransferase family protein" evidence="4">
    <location>
        <begin position="29"/>
        <end position="415"/>
    </location>
</feature>
<evidence type="ECO:0000256" key="4">
    <source>
        <dbReference type="SAM" id="SignalP"/>
    </source>
</evidence>
<keyword evidence="3" id="KW-0119">Carbohydrate metabolism</keyword>
<evidence type="ECO:0000256" key="1">
    <source>
        <dbReference type="ARBA" id="ARBA00022679"/>
    </source>
</evidence>
<dbReference type="PANTHER" id="PTHR36050:SF1">
    <property type="entry name" value="O-FUCOSYLTRANSFERASE 30"/>
    <property type="match status" value="1"/>
</dbReference>
<dbReference type="OrthoDB" id="1882547at2759"/>
<protein>
    <recommendedName>
        <fullName evidence="7">O-fucosyltransferase family protein</fullName>
    </recommendedName>
</protein>
<dbReference type="AlphaFoldDB" id="A0A1X2GIE6"/>
<evidence type="ECO:0000256" key="2">
    <source>
        <dbReference type="ARBA" id="ARBA00023253"/>
    </source>
</evidence>
<sequence>MPHSGLHNQRIALINAALLAFALNRTLIMPELNLGAGTYWRPSKQLPFRLDECVPKSLQSHHTERHWWAPNCFDYKRYIPMPVESIFDLTAFEELGIKTMQRRHMSLDYFARYWSVPQDDRNQSLVYQVPDTTRYSYQIADSPTADRKNIRYQELLTLNDLARHQEPFLLFNSLFGSSRLALSEAKFIEARQFLREQLGVHHPHVLHAAMDIIGRLGGPANYVSAHIRMGDGVFKVMMNDTMEQVRQKLLQHSDDAPLNRSTLHTLTVLRHQPIERLNTCLKLQPPDHHRFGLIYMTTDAPNPRRTLSHLYDEFACLFSLQDFQDVADATQKLRLPIMTNHKSSTTLFSDDDSPAAADTPLTVQGDVFLPMIDAEVASQASYFVPTPKSTFSGYITYRNQRLQRIYNNDIASATT</sequence>
<gene>
    <name evidence="5" type="ORF">DM01DRAFT_1335628</name>
</gene>
<organism evidence="5 6">
    <name type="scientific">Hesseltinella vesiculosa</name>
    <dbReference type="NCBI Taxonomy" id="101127"/>
    <lineage>
        <taxon>Eukaryota</taxon>
        <taxon>Fungi</taxon>
        <taxon>Fungi incertae sedis</taxon>
        <taxon>Mucoromycota</taxon>
        <taxon>Mucoromycotina</taxon>
        <taxon>Mucoromycetes</taxon>
        <taxon>Mucorales</taxon>
        <taxon>Cunninghamellaceae</taxon>
        <taxon>Hesseltinella</taxon>
    </lineage>
</organism>
<keyword evidence="4" id="KW-0732">Signal</keyword>
<feature type="signal peptide" evidence="4">
    <location>
        <begin position="1"/>
        <end position="28"/>
    </location>
</feature>
<comment type="caution">
    <text evidence="5">The sequence shown here is derived from an EMBL/GenBank/DDBJ whole genome shotgun (WGS) entry which is preliminary data.</text>
</comment>
<evidence type="ECO:0008006" key="7">
    <source>
        <dbReference type="Google" id="ProtNLM"/>
    </source>
</evidence>
<reference evidence="5 6" key="1">
    <citation type="submission" date="2016-07" db="EMBL/GenBank/DDBJ databases">
        <title>Pervasive Adenine N6-methylation of Active Genes in Fungi.</title>
        <authorList>
            <consortium name="DOE Joint Genome Institute"/>
            <person name="Mondo S.J."/>
            <person name="Dannebaum R.O."/>
            <person name="Kuo R.C."/>
            <person name="Labutti K."/>
            <person name="Haridas S."/>
            <person name="Kuo A."/>
            <person name="Salamov A."/>
            <person name="Ahrendt S.R."/>
            <person name="Lipzen A."/>
            <person name="Sullivan W."/>
            <person name="Andreopoulos W.B."/>
            <person name="Clum A."/>
            <person name="Lindquist E."/>
            <person name="Daum C."/>
            <person name="Ramamoorthy G.K."/>
            <person name="Gryganskyi A."/>
            <person name="Culley D."/>
            <person name="Magnuson J.K."/>
            <person name="James T.Y."/>
            <person name="O'Malley M.A."/>
            <person name="Stajich J.E."/>
            <person name="Spatafora J.W."/>
            <person name="Visel A."/>
            <person name="Grigoriev I.V."/>
        </authorList>
    </citation>
    <scope>NUCLEOTIDE SEQUENCE [LARGE SCALE GENOMIC DNA]</scope>
    <source>
        <strain evidence="5 6">NRRL 3301</strain>
    </source>
</reference>
<keyword evidence="2" id="KW-0294">Fucose metabolism</keyword>
<dbReference type="PANTHER" id="PTHR36050">
    <property type="entry name" value="O-FUCOSYLTRANSFERASE 30"/>
    <property type="match status" value="1"/>
</dbReference>
<evidence type="ECO:0000256" key="3">
    <source>
        <dbReference type="ARBA" id="ARBA00023277"/>
    </source>
</evidence>
<accession>A0A1X2GIE6</accession>
<dbReference type="InterPro" id="IPR019378">
    <property type="entry name" value="GDP-Fuc_O-FucTrfase"/>
</dbReference>
<evidence type="ECO:0000313" key="5">
    <source>
        <dbReference type="EMBL" id="ORX54490.1"/>
    </source>
</evidence>